<dbReference type="InterPro" id="IPR008269">
    <property type="entry name" value="Lon_proteolytic"/>
</dbReference>
<dbReference type="SUPFAM" id="SSF54211">
    <property type="entry name" value="Ribosomal protein S5 domain 2-like"/>
    <property type="match status" value="1"/>
</dbReference>
<dbReference type="GO" id="GO:0004252">
    <property type="term" value="F:serine-type endopeptidase activity"/>
    <property type="evidence" value="ECO:0007669"/>
    <property type="project" value="InterPro"/>
</dbReference>
<dbReference type="PANTHER" id="PTHR43718">
    <property type="entry name" value="LON PROTEASE"/>
    <property type="match status" value="1"/>
</dbReference>
<feature type="domain" description="Lon proteolytic" evidence="2">
    <location>
        <begin position="67"/>
        <end position="182"/>
    </location>
</feature>
<dbReference type="Gene3D" id="3.30.230.10">
    <property type="match status" value="1"/>
</dbReference>
<dbReference type="GO" id="GO:0005524">
    <property type="term" value="F:ATP binding"/>
    <property type="evidence" value="ECO:0007669"/>
    <property type="project" value="InterPro"/>
</dbReference>
<evidence type="ECO:0000256" key="1">
    <source>
        <dbReference type="SAM" id="MobiDB-lite"/>
    </source>
</evidence>
<dbReference type="PRINTS" id="PR00830">
    <property type="entry name" value="ENDOLAPTASE"/>
</dbReference>
<evidence type="ECO:0000259" key="2">
    <source>
        <dbReference type="Pfam" id="PF05362"/>
    </source>
</evidence>
<dbReference type="PANTHER" id="PTHR43718:SF2">
    <property type="entry name" value="LON PROTEASE HOMOLOG, MITOCHONDRIAL"/>
    <property type="match status" value="1"/>
</dbReference>
<sequence>MYSSTSGNSNKSTLFGYPRSHRVPQHQQQEEQNAKRSQYRCRRPPTTGGGIEGDSRAAYQTAWTVAQQYAEFGNAHLDVRVYPNSVSRTGPSGGLPVAAALVSLGIGQPVPYGIGMSGVIGADGAISAIGGTFEKVSAAKEAGLTTVILPRANENDIDMVLFGEHFEEIVFHYVSHFNEVHALLFGDP</sequence>
<organism evidence="3 4">
    <name type="scientific">Globodera rostochiensis</name>
    <name type="common">Golden nematode worm</name>
    <name type="synonym">Heterodera rostochiensis</name>
    <dbReference type="NCBI Taxonomy" id="31243"/>
    <lineage>
        <taxon>Eukaryota</taxon>
        <taxon>Metazoa</taxon>
        <taxon>Ecdysozoa</taxon>
        <taxon>Nematoda</taxon>
        <taxon>Chromadorea</taxon>
        <taxon>Rhabditida</taxon>
        <taxon>Tylenchina</taxon>
        <taxon>Tylenchomorpha</taxon>
        <taxon>Tylenchoidea</taxon>
        <taxon>Heteroderidae</taxon>
        <taxon>Heteroderinae</taxon>
        <taxon>Globodera</taxon>
    </lineage>
</organism>
<accession>A0A914H7W9</accession>
<name>A0A914H7W9_GLORO</name>
<dbReference type="Proteomes" id="UP000887572">
    <property type="component" value="Unplaced"/>
</dbReference>
<keyword evidence="3" id="KW-1185">Reference proteome</keyword>
<evidence type="ECO:0000313" key="3">
    <source>
        <dbReference type="Proteomes" id="UP000887572"/>
    </source>
</evidence>
<dbReference type="InterPro" id="IPR027065">
    <property type="entry name" value="Lon_Prtase"/>
</dbReference>
<evidence type="ECO:0000313" key="4">
    <source>
        <dbReference type="WBParaSite" id="Gr19_v10_g1455.t1"/>
    </source>
</evidence>
<dbReference type="Pfam" id="PF05362">
    <property type="entry name" value="Lon_C"/>
    <property type="match status" value="1"/>
</dbReference>
<dbReference type="AlphaFoldDB" id="A0A914H7W9"/>
<protein>
    <submittedName>
        <fullName evidence="4">Lon proteolytic domain-containing protein</fullName>
    </submittedName>
</protein>
<feature type="compositionally biased region" description="Polar residues" evidence="1">
    <location>
        <begin position="1"/>
        <end position="13"/>
    </location>
</feature>
<dbReference type="WBParaSite" id="Gr19_v10_g1455.t1">
    <property type="protein sequence ID" value="Gr19_v10_g1455.t1"/>
    <property type="gene ID" value="Gr19_v10_g1455"/>
</dbReference>
<proteinExistence type="predicted"/>
<reference evidence="4" key="1">
    <citation type="submission" date="2022-11" db="UniProtKB">
        <authorList>
            <consortium name="WormBaseParasite"/>
        </authorList>
    </citation>
    <scope>IDENTIFICATION</scope>
</reference>
<feature type="region of interest" description="Disordered" evidence="1">
    <location>
        <begin position="1"/>
        <end position="54"/>
    </location>
</feature>
<dbReference type="GO" id="GO:0006515">
    <property type="term" value="P:protein quality control for misfolded or incompletely synthesized proteins"/>
    <property type="evidence" value="ECO:0007669"/>
    <property type="project" value="TreeGrafter"/>
</dbReference>
<dbReference type="InterPro" id="IPR020568">
    <property type="entry name" value="Ribosomal_Su5_D2-typ_SF"/>
</dbReference>
<dbReference type="GO" id="GO:0004176">
    <property type="term" value="F:ATP-dependent peptidase activity"/>
    <property type="evidence" value="ECO:0007669"/>
    <property type="project" value="InterPro"/>
</dbReference>
<dbReference type="InterPro" id="IPR014721">
    <property type="entry name" value="Ribsml_uS5_D2-typ_fold_subgr"/>
</dbReference>